<gene>
    <name evidence="1" type="ORF">METZ01_LOCUS147173</name>
</gene>
<dbReference type="AlphaFoldDB" id="A0A381ZYV8"/>
<dbReference type="CDD" id="cd06587">
    <property type="entry name" value="VOC"/>
    <property type="match status" value="1"/>
</dbReference>
<dbReference type="SUPFAM" id="SSF54593">
    <property type="entry name" value="Glyoxalase/Bleomycin resistance protein/Dihydroxybiphenyl dioxygenase"/>
    <property type="match status" value="1"/>
</dbReference>
<protein>
    <recommendedName>
        <fullName evidence="2">Glyoxalase/fosfomycin resistance/dioxygenase domain-containing protein</fullName>
    </recommendedName>
</protein>
<proteinExistence type="predicted"/>
<reference evidence="1" key="1">
    <citation type="submission" date="2018-05" db="EMBL/GenBank/DDBJ databases">
        <authorList>
            <person name="Lanie J.A."/>
            <person name="Ng W.-L."/>
            <person name="Kazmierczak K.M."/>
            <person name="Andrzejewski T.M."/>
            <person name="Davidsen T.M."/>
            <person name="Wayne K.J."/>
            <person name="Tettelin H."/>
            <person name="Glass J.I."/>
            <person name="Rusch D."/>
            <person name="Podicherti R."/>
            <person name="Tsui H.-C.T."/>
            <person name="Winkler M.E."/>
        </authorList>
    </citation>
    <scope>NUCLEOTIDE SEQUENCE</scope>
</reference>
<accession>A0A381ZYV8</accession>
<dbReference type="EMBL" id="UINC01023178">
    <property type="protein sequence ID" value="SVA94319.1"/>
    <property type="molecule type" value="Genomic_DNA"/>
</dbReference>
<name>A0A381ZYV8_9ZZZZ</name>
<evidence type="ECO:0008006" key="2">
    <source>
        <dbReference type="Google" id="ProtNLM"/>
    </source>
</evidence>
<dbReference type="Gene3D" id="3.10.180.10">
    <property type="entry name" value="2,3-Dihydroxybiphenyl 1,2-Dioxygenase, domain 1"/>
    <property type="match status" value="1"/>
</dbReference>
<organism evidence="1">
    <name type="scientific">marine metagenome</name>
    <dbReference type="NCBI Taxonomy" id="408172"/>
    <lineage>
        <taxon>unclassified sequences</taxon>
        <taxon>metagenomes</taxon>
        <taxon>ecological metagenomes</taxon>
    </lineage>
</organism>
<sequence length="97" mass="11404">MQTKNINKSVDWFLNKFKCSVKYQDKSYAMLEFENMKLALVLPDQHPPHVAISCDNIEEHGKPGKHRDGSEFLYIEGLDENVFELIRYPDNNNKKIF</sequence>
<dbReference type="InterPro" id="IPR029068">
    <property type="entry name" value="Glyas_Bleomycin-R_OHBP_Dase"/>
</dbReference>
<evidence type="ECO:0000313" key="1">
    <source>
        <dbReference type="EMBL" id="SVA94319.1"/>
    </source>
</evidence>